<feature type="compositionally biased region" description="Polar residues" evidence="1">
    <location>
        <begin position="109"/>
        <end position="122"/>
    </location>
</feature>
<keyword evidence="3" id="KW-1185">Reference proteome</keyword>
<name>A0A1V6V764_9EURO</name>
<feature type="compositionally biased region" description="Basic and acidic residues" evidence="1">
    <location>
        <begin position="15"/>
        <end position="25"/>
    </location>
</feature>
<dbReference type="Proteomes" id="UP000191500">
    <property type="component" value="Unassembled WGS sequence"/>
</dbReference>
<reference evidence="3" key="1">
    <citation type="journal article" date="2017" name="Nat. Microbiol.">
        <title>Global analysis of biosynthetic gene clusters reveals vast potential of secondary metabolite production in Penicillium species.</title>
        <authorList>
            <person name="Nielsen J.C."/>
            <person name="Grijseels S."/>
            <person name="Prigent S."/>
            <person name="Ji B."/>
            <person name="Dainat J."/>
            <person name="Nielsen K.F."/>
            <person name="Frisvad J.C."/>
            <person name="Workman M."/>
            <person name="Nielsen J."/>
        </authorList>
    </citation>
    <scope>NUCLEOTIDE SEQUENCE [LARGE SCALE GENOMIC DNA]</scope>
    <source>
        <strain evidence="3">IBT 31321</strain>
    </source>
</reference>
<feature type="region of interest" description="Disordered" evidence="1">
    <location>
        <begin position="98"/>
        <end position="140"/>
    </location>
</feature>
<dbReference type="EMBL" id="MDDG01000001">
    <property type="protein sequence ID" value="OQE46501.1"/>
    <property type="molecule type" value="Genomic_DNA"/>
</dbReference>
<feature type="region of interest" description="Disordered" evidence="1">
    <location>
        <begin position="274"/>
        <end position="310"/>
    </location>
</feature>
<protein>
    <submittedName>
        <fullName evidence="2">Uncharacterized protein</fullName>
    </submittedName>
</protein>
<evidence type="ECO:0000256" key="1">
    <source>
        <dbReference type="SAM" id="MobiDB-lite"/>
    </source>
</evidence>
<gene>
    <name evidence="2" type="ORF">PENCOP_c001G00385</name>
</gene>
<accession>A0A1V6V764</accession>
<dbReference type="AlphaFoldDB" id="A0A1V6V764"/>
<sequence>MPRRRQFNRGTFTHPRTDPEMERTVPPRRGLFNHEPQRLNPNISALCPDVIEVSPATARSMIAKINSEHADRYLDFQSAGDQLELLRLETLRLKMMGSMDSKSHPPSEMLSQNTTPISTQSLGEPGPTVPNSMRTSMRPRAAVLSESEISVLDLGPSLHSPHLLARASRRNSISTTSDHGLLGLARTAAPNFMPGPGSDISDKPSDYRLRTDDLESVALTSASGSINNEFPLNLRQRRQNRANVTLPGPHELQTQRVNRSSTIGEATHGVRDQFGLENSPTFFPDESSRRVHSLSVPQSPESPPLPALPTLRRAQSSFNGMEPAFSAMRIAERVRGARDAAGSRDADRQ</sequence>
<evidence type="ECO:0000313" key="2">
    <source>
        <dbReference type="EMBL" id="OQE46501.1"/>
    </source>
</evidence>
<comment type="caution">
    <text evidence="2">The sequence shown here is derived from an EMBL/GenBank/DDBJ whole genome shotgun (WGS) entry which is preliminary data.</text>
</comment>
<proteinExistence type="predicted"/>
<evidence type="ECO:0000313" key="3">
    <source>
        <dbReference type="Proteomes" id="UP000191500"/>
    </source>
</evidence>
<feature type="region of interest" description="Disordered" evidence="1">
    <location>
        <begin position="1"/>
        <end position="25"/>
    </location>
</feature>
<organism evidence="2 3">
    <name type="scientific">Penicillium coprophilum</name>
    <dbReference type="NCBI Taxonomy" id="36646"/>
    <lineage>
        <taxon>Eukaryota</taxon>
        <taxon>Fungi</taxon>
        <taxon>Dikarya</taxon>
        <taxon>Ascomycota</taxon>
        <taxon>Pezizomycotina</taxon>
        <taxon>Eurotiomycetes</taxon>
        <taxon>Eurotiomycetidae</taxon>
        <taxon>Eurotiales</taxon>
        <taxon>Aspergillaceae</taxon>
        <taxon>Penicillium</taxon>
    </lineage>
</organism>